<dbReference type="Gene3D" id="3.40.1440.10">
    <property type="entry name" value="GIY-YIG endonuclease"/>
    <property type="match status" value="1"/>
</dbReference>
<dbReference type="Pfam" id="PF26215">
    <property type="entry name" value="HTH_animal"/>
    <property type="match status" value="1"/>
</dbReference>
<accession>A0A147BKN4</accession>
<dbReference type="CDD" id="cd00304">
    <property type="entry name" value="RT_like"/>
    <property type="match status" value="1"/>
</dbReference>
<dbReference type="InterPro" id="IPR000305">
    <property type="entry name" value="GIY-YIG_endonuc"/>
</dbReference>
<dbReference type="Pfam" id="PF00078">
    <property type="entry name" value="RVT_1"/>
    <property type="match status" value="1"/>
</dbReference>
<dbReference type="Pfam" id="PF01541">
    <property type="entry name" value="GIY-YIG"/>
    <property type="match status" value="1"/>
</dbReference>
<dbReference type="PROSITE" id="PS50878">
    <property type="entry name" value="RT_POL"/>
    <property type="match status" value="1"/>
</dbReference>
<dbReference type="EMBL" id="GEGO01004051">
    <property type="protein sequence ID" value="JAR91353.1"/>
    <property type="molecule type" value="Transcribed_RNA"/>
</dbReference>
<organism evidence="2">
    <name type="scientific">Ixodes ricinus</name>
    <name type="common">Common tick</name>
    <name type="synonym">Acarus ricinus</name>
    <dbReference type="NCBI Taxonomy" id="34613"/>
    <lineage>
        <taxon>Eukaryota</taxon>
        <taxon>Metazoa</taxon>
        <taxon>Ecdysozoa</taxon>
        <taxon>Arthropoda</taxon>
        <taxon>Chelicerata</taxon>
        <taxon>Arachnida</taxon>
        <taxon>Acari</taxon>
        <taxon>Parasitiformes</taxon>
        <taxon>Ixodida</taxon>
        <taxon>Ixodoidea</taxon>
        <taxon>Ixodidae</taxon>
        <taxon>Ixodinae</taxon>
        <taxon>Ixodes</taxon>
    </lineage>
</organism>
<dbReference type="InterPro" id="IPR043502">
    <property type="entry name" value="DNA/RNA_pol_sf"/>
</dbReference>
<sequence length="630" mass="72878">NNLSYKERQCLKNLTDNRDIIIAQADKGGGICIVNTADYISEAMKQLNDTKFYKKLDYDPTLKFRETIKKELNFLVDNKKIEKNISRYLIQENPRPGQFYMLMKVHKQNHPGRPIISGIGTNTENVSDFIDEQIKSTAAGAPSYVGDSSHFLNLINDIQIDFRANSTLLVTMDVVSLYTNIPHDEGIQAVLNIVNENDLTVSKSVLNIFMHLALELNNFTFMNEHYLQIHGAAMGSRFSPSYANIYMMSLEERLLNSFPYKPLFYKRFLDDIFIIWNNGEDKLFEFINFANNFNPHIKFTYKYSDTEIEFLDIKIRLTENGLKTTLYRKPTDRRQFLHYKSCHPIQNKKGIPYSQMLRLRRLCSENKDFEIKARALGEDFINRGYPLPLINNSISKSRAISRNACLVERPKRNNHELRLILPYQSKLPNINNILRRHMNILHLDTALKAVIPRPPGIAFRRPRNLLDFFRQSRNSIGRSLVPLGCVKCNNTQCSLCADIIIANSIRSTANNFNWKINGTFDCNSENVIYLIQCKKCLIQYIGETKTSIRKRMNLHKSHIRNHVAGPVSRHLNSARHNGLSDFTFIILQGGFRTTRDRKNKESEFIYKFNTLEPKGLNSSKGSLPSFFMDI</sequence>
<protein>
    <submittedName>
        <fullName evidence="2">Putative sm1</fullName>
    </submittedName>
</protein>
<feature type="domain" description="Reverse transcriptase" evidence="1">
    <location>
        <begin position="83"/>
        <end position="324"/>
    </location>
</feature>
<dbReference type="PANTHER" id="PTHR21301:SF10">
    <property type="entry name" value="REVERSE TRANSCRIPTASE DOMAIN-CONTAINING PROTEIN"/>
    <property type="match status" value="1"/>
</dbReference>
<proteinExistence type="predicted"/>
<evidence type="ECO:0000313" key="2">
    <source>
        <dbReference type="EMBL" id="JAR91353.1"/>
    </source>
</evidence>
<dbReference type="AlphaFoldDB" id="A0A147BKN4"/>
<name>A0A147BKN4_IXORI</name>
<reference evidence="2" key="1">
    <citation type="journal article" date="2018" name="PLoS Negl. Trop. Dis.">
        <title>Sialome diversity of ticks revealed by RNAseq of single tick salivary glands.</title>
        <authorList>
            <person name="Perner J."/>
            <person name="Kropackova S."/>
            <person name="Kopacek P."/>
            <person name="Ribeiro J.M."/>
        </authorList>
    </citation>
    <scope>NUCLEOTIDE SEQUENCE</scope>
    <source>
        <strain evidence="2">Siblings of single egg batch collected in Ceske Budejovice</strain>
        <tissue evidence="2">Salivary glands</tissue>
    </source>
</reference>
<dbReference type="GO" id="GO:0071897">
    <property type="term" value="P:DNA biosynthetic process"/>
    <property type="evidence" value="ECO:0007669"/>
    <property type="project" value="UniProtKB-ARBA"/>
</dbReference>
<feature type="non-terminal residue" evidence="2">
    <location>
        <position position="1"/>
    </location>
</feature>
<dbReference type="CDD" id="cd10442">
    <property type="entry name" value="GIY-YIG_PLEs"/>
    <property type="match status" value="1"/>
</dbReference>
<dbReference type="PANTHER" id="PTHR21301">
    <property type="entry name" value="REVERSE TRANSCRIPTASE"/>
    <property type="match status" value="1"/>
</dbReference>
<dbReference type="InterPro" id="IPR035901">
    <property type="entry name" value="GIY-YIG_endonuc_sf"/>
</dbReference>
<evidence type="ECO:0000259" key="1">
    <source>
        <dbReference type="PROSITE" id="PS50878"/>
    </source>
</evidence>
<dbReference type="SUPFAM" id="SSF56672">
    <property type="entry name" value="DNA/RNA polymerases"/>
    <property type="match status" value="1"/>
</dbReference>
<dbReference type="InterPro" id="IPR058912">
    <property type="entry name" value="HTH_animal"/>
</dbReference>
<dbReference type="InterPro" id="IPR000477">
    <property type="entry name" value="RT_dom"/>
</dbReference>